<keyword evidence="2" id="KW-1185">Reference proteome</keyword>
<comment type="caution">
    <text evidence="1">The sequence shown here is derived from an EMBL/GenBank/DDBJ whole genome shotgun (WGS) entry which is preliminary data.</text>
</comment>
<evidence type="ECO:0000313" key="2">
    <source>
        <dbReference type="Proteomes" id="UP000091918"/>
    </source>
</evidence>
<accession>A0A1B7NKH7</accession>
<reference evidence="1 2" key="1">
    <citation type="submission" date="2015-07" db="EMBL/GenBank/DDBJ databases">
        <title>Emmonsia species relationships and genome sequence.</title>
        <authorList>
            <person name="Cuomo C.A."/>
            <person name="Schwartz I.S."/>
            <person name="Kenyon C."/>
            <person name="de Hoog G.S."/>
            <person name="Govender N.P."/>
            <person name="Botha A."/>
            <person name="Moreno L."/>
            <person name="de Vries M."/>
            <person name="Munoz J.F."/>
            <person name="Stielow J.B."/>
        </authorList>
    </citation>
    <scope>NUCLEOTIDE SEQUENCE [LARGE SCALE GENOMIC DNA]</scope>
    <source>
        <strain evidence="1 2">CBS 136260</strain>
    </source>
</reference>
<dbReference type="Proteomes" id="UP000091918">
    <property type="component" value="Unassembled WGS sequence"/>
</dbReference>
<name>A0A1B7NKH7_9EURO</name>
<dbReference type="EMBL" id="LGUA01002822">
    <property type="protein sequence ID" value="OAX77323.1"/>
    <property type="molecule type" value="Genomic_DNA"/>
</dbReference>
<dbReference type="AlphaFoldDB" id="A0A1B7NKH7"/>
<gene>
    <name evidence="1" type="ORF">ACJ72_08381</name>
</gene>
<organism evidence="1 2">
    <name type="scientific">Emergomyces africanus</name>
    <dbReference type="NCBI Taxonomy" id="1955775"/>
    <lineage>
        <taxon>Eukaryota</taxon>
        <taxon>Fungi</taxon>
        <taxon>Dikarya</taxon>
        <taxon>Ascomycota</taxon>
        <taxon>Pezizomycotina</taxon>
        <taxon>Eurotiomycetes</taxon>
        <taxon>Eurotiomycetidae</taxon>
        <taxon>Onygenales</taxon>
        <taxon>Ajellomycetaceae</taxon>
        <taxon>Emergomyces</taxon>
    </lineage>
</organism>
<protein>
    <submittedName>
        <fullName evidence="1">Uncharacterized protein</fullName>
    </submittedName>
</protein>
<sequence>MGRVVVVVTLADLSQTPVVSPGAHVFEPVSAEEVESASAGALLKSRVGSTVMGSKGWGWAAAPIGLIV</sequence>
<evidence type="ECO:0000313" key="1">
    <source>
        <dbReference type="EMBL" id="OAX77323.1"/>
    </source>
</evidence>
<proteinExistence type="predicted"/>